<name>A0A8B9J3V5_ASTMX</name>
<dbReference type="GO" id="GO:0005634">
    <property type="term" value="C:nucleus"/>
    <property type="evidence" value="ECO:0007669"/>
    <property type="project" value="UniProtKB-SubCell"/>
</dbReference>
<dbReference type="Ensembl" id="ENSAMXT00005000666.1">
    <property type="protein sequence ID" value="ENSAMXP00005000596.1"/>
    <property type="gene ID" value="ENSAMXG00005000351.1"/>
</dbReference>
<dbReference type="InterPro" id="IPR031530">
    <property type="entry name" value="UPF0688"/>
</dbReference>
<evidence type="ECO:0000313" key="6">
    <source>
        <dbReference type="Proteomes" id="UP000694621"/>
    </source>
</evidence>
<dbReference type="Proteomes" id="UP000694621">
    <property type="component" value="Unplaced"/>
</dbReference>
<evidence type="ECO:0000256" key="1">
    <source>
        <dbReference type="ARBA" id="ARBA00004123"/>
    </source>
</evidence>
<accession>A0A8B9J3V5</accession>
<dbReference type="AlphaFoldDB" id="A0A8B9J3V5"/>
<dbReference type="Pfam" id="PF15772">
    <property type="entry name" value="UPF0688"/>
    <property type="match status" value="1"/>
</dbReference>
<organism evidence="5 6">
    <name type="scientific">Astyanax mexicanus</name>
    <name type="common">Blind cave fish</name>
    <name type="synonym">Astyanax fasciatus mexicanus</name>
    <dbReference type="NCBI Taxonomy" id="7994"/>
    <lineage>
        <taxon>Eukaryota</taxon>
        <taxon>Metazoa</taxon>
        <taxon>Chordata</taxon>
        <taxon>Craniata</taxon>
        <taxon>Vertebrata</taxon>
        <taxon>Euteleostomi</taxon>
        <taxon>Actinopterygii</taxon>
        <taxon>Neopterygii</taxon>
        <taxon>Teleostei</taxon>
        <taxon>Ostariophysi</taxon>
        <taxon>Characiformes</taxon>
        <taxon>Characoidei</taxon>
        <taxon>Acestrorhamphidae</taxon>
        <taxon>Acestrorhamphinae</taxon>
        <taxon>Astyanax</taxon>
    </lineage>
</organism>
<evidence type="ECO:0000256" key="4">
    <source>
        <dbReference type="SAM" id="MobiDB-lite"/>
    </source>
</evidence>
<sequence>VCEEEEEEEEEGSSRKGGGGEEQVLEDRGESVKVQAGPAQCKDPRGEENSAGNSAAAGGGKRKLEEPALSGAAGQTDRSLFFDEDSNHIFPVEQFFGNLDTVQVRSYTLTALIRHTGTHMIY</sequence>
<evidence type="ECO:0000256" key="3">
    <source>
        <dbReference type="ARBA" id="ARBA00023242"/>
    </source>
</evidence>
<proteinExistence type="inferred from homology"/>
<feature type="compositionally biased region" description="Acidic residues" evidence="4">
    <location>
        <begin position="1"/>
        <end position="11"/>
    </location>
</feature>
<reference evidence="5" key="1">
    <citation type="submission" date="2025-08" db="UniProtKB">
        <authorList>
            <consortium name="Ensembl"/>
        </authorList>
    </citation>
    <scope>IDENTIFICATION</scope>
</reference>
<comment type="similarity">
    <text evidence="2">Belongs to the UPF0688 family.</text>
</comment>
<keyword evidence="3" id="KW-0539">Nucleus</keyword>
<dbReference type="PANTHER" id="PTHR28491:SF1">
    <property type="entry name" value="UPF0688 PROTEIN C1ORF174"/>
    <property type="match status" value="1"/>
</dbReference>
<feature type="region of interest" description="Disordered" evidence="4">
    <location>
        <begin position="1"/>
        <end position="76"/>
    </location>
</feature>
<comment type="subcellular location">
    <subcellularLocation>
        <location evidence="1">Nucleus</location>
    </subcellularLocation>
</comment>
<evidence type="ECO:0000256" key="2">
    <source>
        <dbReference type="ARBA" id="ARBA00006634"/>
    </source>
</evidence>
<evidence type="ECO:0000313" key="5">
    <source>
        <dbReference type="Ensembl" id="ENSAMXP00005000596.1"/>
    </source>
</evidence>
<protein>
    <submittedName>
        <fullName evidence="5">Uncharacterized protein</fullName>
    </submittedName>
</protein>
<dbReference type="PANTHER" id="PTHR28491">
    <property type="entry name" value="UPF0688 PROTEIN C1ORF174"/>
    <property type="match status" value="1"/>
</dbReference>